<dbReference type="Gene3D" id="3.60.15.10">
    <property type="entry name" value="Ribonuclease Z/Hydroxyacylglutathione hydrolase-like"/>
    <property type="match status" value="1"/>
</dbReference>
<feature type="transmembrane region" description="Helical" evidence="6">
    <location>
        <begin position="495"/>
        <end position="516"/>
    </location>
</feature>
<evidence type="ECO:0000313" key="8">
    <source>
        <dbReference type="EMBL" id="OFV69660.1"/>
    </source>
</evidence>
<dbReference type="CDD" id="cd07731">
    <property type="entry name" value="ComA-like_MBL-fold"/>
    <property type="match status" value="1"/>
</dbReference>
<dbReference type="PANTHER" id="PTHR30619">
    <property type="entry name" value="DNA INTERNALIZATION/COMPETENCE PROTEIN COMEC/REC2"/>
    <property type="match status" value="1"/>
</dbReference>
<evidence type="ECO:0000256" key="2">
    <source>
        <dbReference type="ARBA" id="ARBA00022475"/>
    </source>
</evidence>
<comment type="caution">
    <text evidence="8">The sequence shown here is derived from an EMBL/GenBank/DDBJ whole genome shotgun (WGS) entry which is preliminary data.</text>
</comment>
<feature type="transmembrane region" description="Helical" evidence="6">
    <location>
        <begin position="430"/>
        <end position="449"/>
    </location>
</feature>
<dbReference type="Pfam" id="PF13567">
    <property type="entry name" value="DUF4131"/>
    <property type="match status" value="1"/>
</dbReference>
<feature type="transmembrane region" description="Helical" evidence="6">
    <location>
        <begin position="399"/>
        <end position="418"/>
    </location>
</feature>
<evidence type="ECO:0000256" key="1">
    <source>
        <dbReference type="ARBA" id="ARBA00004651"/>
    </source>
</evidence>
<proteinExistence type="predicted"/>
<dbReference type="PANTHER" id="PTHR30619:SF1">
    <property type="entry name" value="RECOMBINATION PROTEIN 2"/>
    <property type="match status" value="1"/>
</dbReference>
<dbReference type="RefSeq" id="WP_070372064.1">
    <property type="nucleotide sequence ID" value="NZ_LKEU01000037.1"/>
</dbReference>
<dbReference type="STRING" id="52694.ACWI_27980"/>
<dbReference type="Pfam" id="PF03772">
    <property type="entry name" value="Competence"/>
    <property type="match status" value="1"/>
</dbReference>
<accession>A0A1F2PE14</accession>
<dbReference type="AlphaFoldDB" id="A0A1F2PE14"/>
<dbReference type="InterPro" id="IPR036866">
    <property type="entry name" value="RibonucZ/Hydroxyglut_hydro"/>
</dbReference>
<evidence type="ECO:0000259" key="7">
    <source>
        <dbReference type="SMART" id="SM00849"/>
    </source>
</evidence>
<dbReference type="SUPFAM" id="SSF56281">
    <property type="entry name" value="Metallo-hydrolase/oxidoreductase"/>
    <property type="match status" value="1"/>
</dbReference>
<keyword evidence="3 6" id="KW-0812">Transmembrane</keyword>
<keyword evidence="5 6" id="KW-0472">Membrane</keyword>
<feature type="transmembrane region" description="Helical" evidence="6">
    <location>
        <begin position="523"/>
        <end position="542"/>
    </location>
</feature>
<keyword evidence="2" id="KW-1003">Cell membrane</keyword>
<dbReference type="Proteomes" id="UP000176244">
    <property type="component" value="Unassembled WGS sequence"/>
</dbReference>
<gene>
    <name evidence="8" type="ORF">ACWI_27980</name>
</gene>
<dbReference type="EMBL" id="LKEU01000037">
    <property type="protein sequence ID" value="OFV69660.1"/>
    <property type="molecule type" value="Genomic_DNA"/>
</dbReference>
<dbReference type="InterPro" id="IPR004797">
    <property type="entry name" value="Competence_ComEC/Rec2"/>
</dbReference>
<feature type="transmembrane region" description="Helical" evidence="6">
    <location>
        <begin position="357"/>
        <end position="378"/>
    </location>
</feature>
<evidence type="ECO:0000256" key="4">
    <source>
        <dbReference type="ARBA" id="ARBA00022989"/>
    </source>
</evidence>
<evidence type="ECO:0000256" key="6">
    <source>
        <dbReference type="SAM" id="Phobius"/>
    </source>
</evidence>
<feature type="transmembrane region" description="Helical" evidence="6">
    <location>
        <begin position="289"/>
        <end position="321"/>
    </location>
</feature>
<keyword evidence="4 6" id="KW-1133">Transmembrane helix</keyword>
<organism evidence="8 9">
    <name type="scientific">Acetobacterium wieringae</name>
    <dbReference type="NCBI Taxonomy" id="52694"/>
    <lineage>
        <taxon>Bacteria</taxon>
        <taxon>Bacillati</taxon>
        <taxon>Bacillota</taxon>
        <taxon>Clostridia</taxon>
        <taxon>Eubacteriales</taxon>
        <taxon>Eubacteriaceae</taxon>
        <taxon>Acetobacterium</taxon>
    </lineage>
</organism>
<dbReference type="GO" id="GO:0005886">
    <property type="term" value="C:plasma membrane"/>
    <property type="evidence" value="ECO:0007669"/>
    <property type="project" value="UniProtKB-SubCell"/>
</dbReference>
<evidence type="ECO:0000256" key="3">
    <source>
        <dbReference type="ARBA" id="ARBA00022692"/>
    </source>
</evidence>
<dbReference type="InterPro" id="IPR052159">
    <property type="entry name" value="Competence_DNA_uptake"/>
</dbReference>
<dbReference type="InterPro" id="IPR025405">
    <property type="entry name" value="DUF4131"/>
</dbReference>
<protein>
    <submittedName>
        <fullName evidence="8">ComEC family competence protein</fullName>
    </submittedName>
</protein>
<dbReference type="SMART" id="SM00849">
    <property type="entry name" value="Lactamase_B"/>
    <property type="match status" value="1"/>
</dbReference>
<dbReference type="NCBIfam" id="TIGR00361">
    <property type="entry name" value="ComEC_Rec2"/>
    <property type="match status" value="1"/>
</dbReference>
<dbReference type="InterPro" id="IPR035681">
    <property type="entry name" value="ComA-like_MBL"/>
</dbReference>
<feature type="transmembrane region" description="Helical" evidence="6">
    <location>
        <begin position="333"/>
        <end position="351"/>
    </location>
</feature>
<name>A0A1F2PE14_9FIRM</name>
<comment type="subcellular location">
    <subcellularLocation>
        <location evidence="1">Cell membrane</location>
        <topology evidence="1">Multi-pass membrane protein</topology>
    </subcellularLocation>
</comment>
<feature type="transmembrane region" description="Helical" evidence="6">
    <location>
        <begin position="261"/>
        <end position="283"/>
    </location>
</feature>
<reference evidence="8 9" key="1">
    <citation type="submission" date="2015-09" db="EMBL/GenBank/DDBJ databases">
        <title>Genome sequence of Acetobacterium wieringae DSM 1911.</title>
        <authorList>
            <person name="Poehlein A."/>
            <person name="Bengelsdorf F.R."/>
            <person name="Schiel-Bengelsdorf B."/>
            <person name="Duerre P."/>
            <person name="Daniel R."/>
        </authorList>
    </citation>
    <scope>NUCLEOTIDE SEQUENCE [LARGE SCALE GENOMIC DNA]</scope>
    <source>
        <strain evidence="8 9">DSM 1911</strain>
    </source>
</reference>
<dbReference type="NCBIfam" id="TIGR00360">
    <property type="entry name" value="ComEC_N-term"/>
    <property type="match status" value="1"/>
</dbReference>
<dbReference type="InterPro" id="IPR004477">
    <property type="entry name" value="ComEC_N"/>
</dbReference>
<dbReference type="InterPro" id="IPR001279">
    <property type="entry name" value="Metallo-B-lactamas"/>
</dbReference>
<dbReference type="GO" id="GO:0030420">
    <property type="term" value="P:establishment of competence for transformation"/>
    <property type="evidence" value="ECO:0007669"/>
    <property type="project" value="InterPro"/>
</dbReference>
<feature type="transmembrane region" description="Helical" evidence="6">
    <location>
        <begin position="456"/>
        <end position="475"/>
    </location>
</feature>
<dbReference type="OrthoDB" id="9761531at2"/>
<dbReference type="Pfam" id="PF00753">
    <property type="entry name" value="Lactamase_B"/>
    <property type="match status" value="1"/>
</dbReference>
<sequence>MKRPLLWGFFTLSLGIIGVFDHWPVWLLLGAAVLLAIMPFLLKDTKISQVAFVLGLFGFGVVLGSGAFPETDILGSFYEREVSLIGVVNDYPIRTENRLMINLTAREIVDAGDENNRFNKTAGIRATVYYQSDEDNAEEHVSLTTNEEPQFDLAPGDLVLMKGKLSQPSGQRNPGGFDYGLYLKALSIEGLLTVKPENIRQIGHQVRLYDRILGIKHHLEHQAELNFSNDVADLLKGVVFGEKNINEELGQSFQDAGVTHVLSVSGLHVGYVFLMISSLLFILKIKKQYWILFLVPALLFYVALTGFAAPVIRAAIMLLCLTGGQRLHRERDALNQLCLAGIIILFIWPAQLFQAGFQLSMGAMLGIILFYLPLLYAYEKHRNKKRVNPKIKAGPVIQGLVLTFCATVGTLPIVLYHFKSFTLMSFLSNLLVVPLVGAFLLVGMVFLAIVAIVPGLAPIISVPIEFLGESIVVVLKGINDLGNAVNFVRISRGGLSLAEMALALLLVFLFSGYFYLRQPYVRNTVLSFALVLVLIVAAAPLLPRNLVVTVLDVGQGDSILIETPGGQNYLVDGGGYLFERSNRVADRVLYPVLYAKNIRGLDAIFLTHNHVDHSQGVEELIFDGYPVENLFMSVQTNNDELLNQQLVPVSLLKKGSVVKGRDGVTITVYNPDGSIRPVADEEQNNASLVMALSYQNFNLLLCGDVETEVEKQLIAELQAESDERDFQVIKIPHHGSKTSSSLAFLQVVEPETAVISVGANNSFNHPSDEVMNRLEEEAIAALRTDQKGAVEITSNGEFIRIKSYVN</sequence>
<evidence type="ECO:0000313" key="9">
    <source>
        <dbReference type="Proteomes" id="UP000176244"/>
    </source>
</evidence>
<feature type="domain" description="Metallo-beta-lactamase" evidence="7">
    <location>
        <begin position="555"/>
        <end position="759"/>
    </location>
</feature>
<evidence type="ECO:0000256" key="5">
    <source>
        <dbReference type="ARBA" id="ARBA00023136"/>
    </source>
</evidence>